<dbReference type="eggNOG" id="COG2243">
    <property type="taxonomic scope" value="Bacteria"/>
</dbReference>
<gene>
    <name evidence="9" type="primary">cobI/cbiL</name>
    <name evidence="9" type="ordered locus">SYNW0653</name>
</gene>
<dbReference type="PANTHER" id="PTHR43467:SF2">
    <property type="entry name" value="COBALT-PRECORRIN-2 C(20)-METHYLTRANSFERASE"/>
    <property type="match status" value="1"/>
</dbReference>
<dbReference type="InterPro" id="IPR035996">
    <property type="entry name" value="4pyrrol_Methylase_sf"/>
</dbReference>
<dbReference type="NCBIfam" id="TIGR01467">
    <property type="entry name" value="cobI_cbiL"/>
    <property type="match status" value="1"/>
</dbReference>
<evidence type="ECO:0000256" key="3">
    <source>
        <dbReference type="ARBA" id="ARBA00022573"/>
    </source>
</evidence>
<dbReference type="PIRSF" id="PIRSF036427">
    <property type="entry name" value="Precrrn-2_mtase"/>
    <property type="match status" value="1"/>
</dbReference>
<evidence type="ECO:0000256" key="7">
    <source>
        <dbReference type="PIRNR" id="PIRNR036427"/>
    </source>
</evidence>
<reference evidence="9 10" key="1">
    <citation type="journal article" date="2003" name="Nature">
        <title>The genome of a motile marine Synechococcus.</title>
        <authorList>
            <person name="Palenik B."/>
            <person name="Brahamsha B."/>
            <person name="Larimer F."/>
            <person name="Land M."/>
            <person name="Hauser L."/>
            <person name="Chain P."/>
            <person name="Lamerdin J."/>
            <person name="Regala W."/>
            <person name="Allen E.A."/>
            <person name="McCarren J."/>
            <person name="Paulsen I."/>
            <person name="Dufresne A."/>
            <person name="Partensky F."/>
            <person name="Webb E."/>
            <person name="Waterbury J."/>
        </authorList>
    </citation>
    <scope>NUCLEOTIDE SEQUENCE [LARGE SCALE GENOMIC DNA]</scope>
    <source>
        <strain evidence="9 10">WH8102</strain>
    </source>
</reference>
<dbReference type="EC" id="2.1.1.130" evidence="9"/>
<dbReference type="GO" id="GO:0030788">
    <property type="term" value="F:precorrin-2 C20-methyltransferase activity"/>
    <property type="evidence" value="ECO:0007669"/>
    <property type="project" value="UniProtKB-EC"/>
</dbReference>
<dbReference type="SUPFAM" id="SSF53790">
    <property type="entry name" value="Tetrapyrrole methylase"/>
    <property type="match status" value="1"/>
</dbReference>
<dbReference type="HOGENOM" id="CLU_076014_1_0_3"/>
<dbReference type="KEGG" id="syw:SYNW0653"/>
<feature type="domain" description="Tetrapyrrole methylase" evidence="8">
    <location>
        <begin position="5"/>
        <end position="216"/>
    </location>
</feature>
<dbReference type="Gene3D" id="3.40.1010.10">
    <property type="entry name" value="Cobalt-precorrin-4 Transmethylase, Domain 1"/>
    <property type="match status" value="1"/>
</dbReference>
<dbReference type="Pfam" id="PF00590">
    <property type="entry name" value="TP_methylase"/>
    <property type="match status" value="1"/>
</dbReference>
<evidence type="ECO:0000259" key="8">
    <source>
        <dbReference type="Pfam" id="PF00590"/>
    </source>
</evidence>
<accession>Q7TTW7</accession>
<dbReference type="InterPro" id="IPR014777">
    <property type="entry name" value="4pyrrole_Mease_sub1"/>
</dbReference>
<proteinExistence type="inferred from homology"/>
<comment type="pathway">
    <text evidence="1">Cofactor biosynthesis; adenosylcobalamin biosynthesis.</text>
</comment>
<keyword evidence="5 9" id="KW-0808">Transferase</keyword>
<dbReference type="GO" id="GO:0009236">
    <property type="term" value="P:cobalamin biosynthetic process"/>
    <property type="evidence" value="ECO:0007669"/>
    <property type="project" value="UniProtKB-UniRule"/>
</dbReference>
<dbReference type="InterPro" id="IPR012382">
    <property type="entry name" value="CobI/CbiL"/>
</dbReference>
<dbReference type="GO" id="GO:0032259">
    <property type="term" value="P:methylation"/>
    <property type="evidence" value="ECO:0007669"/>
    <property type="project" value="UniProtKB-KW"/>
</dbReference>
<dbReference type="Proteomes" id="UP000001422">
    <property type="component" value="Chromosome"/>
</dbReference>
<dbReference type="RefSeq" id="WP_011127520.1">
    <property type="nucleotide sequence ID" value="NC_005070.1"/>
</dbReference>
<name>Q7TTW7_PARMW</name>
<evidence type="ECO:0000313" key="10">
    <source>
        <dbReference type="Proteomes" id="UP000001422"/>
    </source>
</evidence>
<dbReference type="InterPro" id="IPR000878">
    <property type="entry name" value="4pyrrol_Mease"/>
</dbReference>
<evidence type="ECO:0000256" key="4">
    <source>
        <dbReference type="ARBA" id="ARBA00022603"/>
    </source>
</evidence>
<dbReference type="EMBL" id="BX569690">
    <property type="protein sequence ID" value="CAE07168.1"/>
    <property type="molecule type" value="Genomic_DNA"/>
</dbReference>
<comment type="similarity">
    <text evidence="2 7">Belongs to the precorrin methyltransferase family.</text>
</comment>
<sequence>MPAGLTLVGVGPGDPELLTLAAVRAIEQADVVATPVAREGSASMAATIASHCISTKQRLLPLLFPMVSAARPRREAWHLAADALAAEVKAGQAVVLLCEGDASLFATGSYVLLALQQRHPDCPTRVIPGITAISAAAASAGWPLALQQDQLLVMPCPETPDALTGLLETAAQHPRVLALMKLGHRWAWVRPLLERQNMLSGALFAERVGWPDQIVRSAGDIEASERPYFSLLLVRQGWPDVLP</sequence>
<evidence type="ECO:0000256" key="2">
    <source>
        <dbReference type="ARBA" id="ARBA00005879"/>
    </source>
</evidence>
<evidence type="ECO:0000256" key="1">
    <source>
        <dbReference type="ARBA" id="ARBA00004953"/>
    </source>
</evidence>
<evidence type="ECO:0000313" key="9">
    <source>
        <dbReference type="EMBL" id="CAE07168.1"/>
    </source>
</evidence>
<dbReference type="InterPro" id="IPR006364">
    <property type="entry name" value="CobI/CbiL/CobIJ_dom"/>
</dbReference>
<keyword evidence="3" id="KW-0169">Cobalamin biosynthesis</keyword>
<evidence type="ECO:0000256" key="5">
    <source>
        <dbReference type="ARBA" id="ARBA00022679"/>
    </source>
</evidence>
<dbReference type="InterPro" id="IPR014776">
    <property type="entry name" value="4pyrrole_Mease_sub2"/>
</dbReference>
<dbReference type="CDD" id="cd11645">
    <property type="entry name" value="Precorrin_2_C20_MT"/>
    <property type="match status" value="1"/>
</dbReference>
<dbReference type="Gene3D" id="3.30.950.10">
    <property type="entry name" value="Methyltransferase, Cobalt-precorrin-4 Transmethylase, Domain 2"/>
    <property type="match status" value="1"/>
</dbReference>
<dbReference type="UniPathway" id="UPA00148"/>
<keyword evidence="4 9" id="KW-0489">Methyltransferase</keyword>
<keyword evidence="10" id="KW-1185">Reference proteome</keyword>
<keyword evidence="6" id="KW-0949">S-adenosyl-L-methionine</keyword>
<dbReference type="AlphaFoldDB" id="Q7TTW7"/>
<evidence type="ECO:0000256" key="6">
    <source>
        <dbReference type="ARBA" id="ARBA00022691"/>
    </source>
</evidence>
<dbReference type="STRING" id="84588.SYNW0653"/>
<organism evidence="9 10">
    <name type="scientific">Parasynechococcus marenigrum (strain WH8102)</name>
    <dbReference type="NCBI Taxonomy" id="84588"/>
    <lineage>
        <taxon>Bacteria</taxon>
        <taxon>Bacillati</taxon>
        <taxon>Cyanobacteriota</taxon>
        <taxon>Cyanophyceae</taxon>
        <taxon>Synechococcales</taxon>
        <taxon>Prochlorococcaceae</taxon>
        <taxon>Parasynechococcus</taxon>
        <taxon>Parasynechococcus marenigrum</taxon>
    </lineage>
</organism>
<protein>
    <submittedName>
        <fullName evidence="9">PRECORRIN-2 C20-METHYLTRANSFERASE</fullName>
        <ecNumber evidence="9">2.1.1.130</ecNumber>
    </submittedName>
</protein>
<dbReference type="PANTHER" id="PTHR43467">
    <property type="entry name" value="COBALT-PRECORRIN-2 C(20)-METHYLTRANSFERASE"/>
    <property type="match status" value="1"/>
</dbReference>